<feature type="chain" id="PRO_5025564303" description="Malate dehydrogenase" evidence="1">
    <location>
        <begin position="19"/>
        <end position="256"/>
    </location>
</feature>
<evidence type="ECO:0000256" key="1">
    <source>
        <dbReference type="SAM" id="SignalP"/>
    </source>
</evidence>
<dbReference type="PANTHER" id="PTHR35567:SF1">
    <property type="entry name" value="CONSERVED FUNGAL PROTEIN (AFU_ORTHOLOGUE AFUA_1G14230)"/>
    <property type="match status" value="1"/>
</dbReference>
<reference evidence="2" key="1">
    <citation type="journal article" date="2020" name="Stud. Mycol.">
        <title>101 Dothideomycetes genomes: a test case for predicting lifestyles and emergence of pathogens.</title>
        <authorList>
            <person name="Haridas S."/>
            <person name="Albert R."/>
            <person name="Binder M."/>
            <person name="Bloem J."/>
            <person name="Labutti K."/>
            <person name="Salamov A."/>
            <person name="Andreopoulos B."/>
            <person name="Baker S."/>
            <person name="Barry K."/>
            <person name="Bills G."/>
            <person name="Bluhm B."/>
            <person name="Cannon C."/>
            <person name="Castanera R."/>
            <person name="Culley D."/>
            <person name="Daum C."/>
            <person name="Ezra D."/>
            <person name="Gonzalez J."/>
            <person name="Henrissat B."/>
            <person name="Kuo A."/>
            <person name="Liang C."/>
            <person name="Lipzen A."/>
            <person name="Lutzoni F."/>
            <person name="Magnuson J."/>
            <person name="Mondo S."/>
            <person name="Nolan M."/>
            <person name="Ohm R."/>
            <person name="Pangilinan J."/>
            <person name="Park H.-J."/>
            <person name="Ramirez L."/>
            <person name="Alfaro M."/>
            <person name="Sun H."/>
            <person name="Tritt A."/>
            <person name="Yoshinaga Y."/>
            <person name="Zwiers L.-H."/>
            <person name="Turgeon B."/>
            <person name="Goodwin S."/>
            <person name="Spatafora J."/>
            <person name="Crous P."/>
            <person name="Grigoriev I."/>
        </authorList>
    </citation>
    <scope>NUCLEOTIDE SEQUENCE</scope>
    <source>
        <strain evidence="2">CBS 115976</strain>
    </source>
</reference>
<dbReference type="AlphaFoldDB" id="A0A6A6UPJ0"/>
<evidence type="ECO:0000313" key="2">
    <source>
        <dbReference type="EMBL" id="KAF2673690.1"/>
    </source>
</evidence>
<name>A0A6A6UPJ0_9PEZI</name>
<protein>
    <recommendedName>
        <fullName evidence="4">Malate dehydrogenase</fullName>
    </recommendedName>
</protein>
<sequence>MRSILLVSSSLLATLTSAYVIPSASEPTGLVNKRQLNPLNAAVAFRAIVERFTGDAKLASTDPTASSICNVNGAKMPAAPTPLPDPSAGLILDHVAVGRGTQNYTCADNTANSIPAANGAIASLFNATCMAAPYPQLLSAMPGIALNFAVPDSTVAETFLSGHHLFLDKTTPFFNLDTDSHQWGTVSMSKTNSANAPNAAKDVAWLKLTAKDTTGTTISEVYRVNTAGGQPPATCAGMPANFEVQYSAVYWMWAKP</sequence>
<evidence type="ECO:0000313" key="3">
    <source>
        <dbReference type="Proteomes" id="UP000799302"/>
    </source>
</evidence>
<evidence type="ECO:0008006" key="4">
    <source>
        <dbReference type="Google" id="ProtNLM"/>
    </source>
</evidence>
<accession>A0A6A6UPJ0</accession>
<dbReference type="PANTHER" id="PTHR35567">
    <property type="entry name" value="MALATE DEHYDROGENASE (AFU_ORTHOLOGUE AFUA_2G13800)"/>
    <property type="match status" value="1"/>
</dbReference>
<proteinExistence type="predicted"/>
<dbReference type="InterPro" id="IPR021851">
    <property type="entry name" value="DUF3455"/>
</dbReference>
<keyword evidence="3" id="KW-1185">Reference proteome</keyword>
<dbReference type="Pfam" id="PF11937">
    <property type="entry name" value="DUF3455"/>
    <property type="match status" value="1"/>
</dbReference>
<keyword evidence="1" id="KW-0732">Signal</keyword>
<dbReference type="Proteomes" id="UP000799302">
    <property type="component" value="Unassembled WGS sequence"/>
</dbReference>
<organism evidence="2 3">
    <name type="scientific">Microthyrium microscopicum</name>
    <dbReference type="NCBI Taxonomy" id="703497"/>
    <lineage>
        <taxon>Eukaryota</taxon>
        <taxon>Fungi</taxon>
        <taxon>Dikarya</taxon>
        <taxon>Ascomycota</taxon>
        <taxon>Pezizomycotina</taxon>
        <taxon>Dothideomycetes</taxon>
        <taxon>Dothideomycetes incertae sedis</taxon>
        <taxon>Microthyriales</taxon>
        <taxon>Microthyriaceae</taxon>
        <taxon>Microthyrium</taxon>
    </lineage>
</organism>
<gene>
    <name evidence="2" type="ORF">BT63DRAFT_467260</name>
</gene>
<dbReference type="EMBL" id="MU004231">
    <property type="protein sequence ID" value="KAF2673690.1"/>
    <property type="molecule type" value="Genomic_DNA"/>
</dbReference>
<feature type="signal peptide" evidence="1">
    <location>
        <begin position="1"/>
        <end position="18"/>
    </location>
</feature>
<dbReference type="OrthoDB" id="1859733at2759"/>